<dbReference type="AlphaFoldDB" id="A0A495XQI4"/>
<evidence type="ECO:0000313" key="3">
    <source>
        <dbReference type="Proteomes" id="UP000278440"/>
    </source>
</evidence>
<dbReference type="Proteomes" id="UP000278440">
    <property type="component" value="Unassembled WGS sequence"/>
</dbReference>
<keyword evidence="3" id="KW-1185">Reference proteome</keyword>
<evidence type="ECO:0000256" key="1">
    <source>
        <dbReference type="SAM" id="MobiDB-lite"/>
    </source>
</evidence>
<reference evidence="2 3" key="1">
    <citation type="submission" date="2018-10" db="EMBL/GenBank/DDBJ databases">
        <title>Sequencing the genomes of 1000 actinobacteria strains.</title>
        <authorList>
            <person name="Klenk H.-P."/>
        </authorList>
    </citation>
    <scope>NUCLEOTIDE SEQUENCE [LARGE SCALE GENOMIC DNA]</scope>
    <source>
        <strain evidence="2 3">DSM 44267</strain>
    </source>
</reference>
<dbReference type="EMBL" id="RBXT01000001">
    <property type="protein sequence ID" value="RKT76780.1"/>
    <property type="molecule type" value="Genomic_DNA"/>
</dbReference>
<feature type="region of interest" description="Disordered" evidence="1">
    <location>
        <begin position="51"/>
        <end position="130"/>
    </location>
</feature>
<dbReference type="RefSeq" id="WP_121030259.1">
    <property type="nucleotide sequence ID" value="NZ_RBXT01000001.1"/>
</dbReference>
<protein>
    <submittedName>
        <fullName evidence="2">Uncharacterized protein</fullName>
    </submittedName>
</protein>
<accession>A0A495XQI4</accession>
<name>A0A495XQI4_9MICO</name>
<evidence type="ECO:0000313" key="2">
    <source>
        <dbReference type="EMBL" id="RKT76780.1"/>
    </source>
</evidence>
<dbReference type="OrthoDB" id="4871654at2"/>
<feature type="compositionally biased region" description="Basic and acidic residues" evidence="1">
    <location>
        <begin position="109"/>
        <end position="122"/>
    </location>
</feature>
<feature type="compositionally biased region" description="Basic and acidic residues" evidence="1">
    <location>
        <begin position="69"/>
        <end position="81"/>
    </location>
</feature>
<gene>
    <name evidence="2" type="ORF">DFJ68_0180</name>
</gene>
<organism evidence="2 3">
    <name type="scientific">Terracoccus luteus</name>
    <dbReference type="NCBI Taxonomy" id="53356"/>
    <lineage>
        <taxon>Bacteria</taxon>
        <taxon>Bacillati</taxon>
        <taxon>Actinomycetota</taxon>
        <taxon>Actinomycetes</taxon>
        <taxon>Micrococcales</taxon>
        <taxon>Intrasporangiaceae</taxon>
        <taxon>Terracoccus</taxon>
    </lineage>
</organism>
<sequence length="130" mass="13355">MTTDPGAGDLLDPDLHEEIELVSDLVVAASGTSRHFTAAEVDVLLGVVPQNTDAIAAKPTRRPLAGRVGRADPAEQPDRTEQPPPVEGEGATTEGPQGTRPGGTASDPRGARHADRADHADDPDPGSGGR</sequence>
<comment type="caution">
    <text evidence="2">The sequence shown here is derived from an EMBL/GenBank/DDBJ whole genome shotgun (WGS) entry which is preliminary data.</text>
</comment>
<proteinExistence type="predicted"/>